<evidence type="ECO:0000259" key="4">
    <source>
        <dbReference type="PROSITE" id="PS01124"/>
    </source>
</evidence>
<dbReference type="InterPro" id="IPR050204">
    <property type="entry name" value="AraC_XylS_family_regulators"/>
</dbReference>
<keyword evidence="1" id="KW-0805">Transcription regulation</keyword>
<evidence type="ECO:0000256" key="1">
    <source>
        <dbReference type="ARBA" id="ARBA00023015"/>
    </source>
</evidence>
<dbReference type="RefSeq" id="WP_151005802.1">
    <property type="nucleotide sequence ID" value="NZ_VZOL01000256.1"/>
</dbReference>
<dbReference type="InterPro" id="IPR009057">
    <property type="entry name" value="Homeodomain-like_sf"/>
</dbReference>
<dbReference type="Gene3D" id="1.10.10.60">
    <property type="entry name" value="Homeodomain-like"/>
    <property type="match status" value="1"/>
</dbReference>
<accession>A0A6L3NFE1</accession>
<dbReference type="InterPro" id="IPR020449">
    <property type="entry name" value="Tscrpt_reg_AraC-type_HTH"/>
</dbReference>
<dbReference type="Proteomes" id="UP000473571">
    <property type="component" value="Unassembled WGS sequence"/>
</dbReference>
<evidence type="ECO:0000256" key="2">
    <source>
        <dbReference type="ARBA" id="ARBA00023125"/>
    </source>
</evidence>
<dbReference type="GO" id="GO:0003700">
    <property type="term" value="F:DNA-binding transcription factor activity"/>
    <property type="evidence" value="ECO:0007669"/>
    <property type="project" value="InterPro"/>
</dbReference>
<gene>
    <name evidence="5" type="ORF">F7R13_18375</name>
</gene>
<dbReference type="PRINTS" id="PR00032">
    <property type="entry name" value="HTHARAC"/>
</dbReference>
<dbReference type="SUPFAM" id="SSF46689">
    <property type="entry name" value="Homeodomain-like"/>
    <property type="match status" value="1"/>
</dbReference>
<evidence type="ECO:0000256" key="3">
    <source>
        <dbReference type="ARBA" id="ARBA00023163"/>
    </source>
</evidence>
<name>A0A6L3NFE1_9BURK</name>
<evidence type="ECO:0000313" key="6">
    <source>
        <dbReference type="Proteomes" id="UP000473571"/>
    </source>
</evidence>
<dbReference type="AlphaFoldDB" id="A0A6L3NFE1"/>
<dbReference type="GO" id="GO:0043565">
    <property type="term" value="F:sequence-specific DNA binding"/>
    <property type="evidence" value="ECO:0007669"/>
    <property type="project" value="InterPro"/>
</dbReference>
<proteinExistence type="predicted"/>
<dbReference type="PANTHER" id="PTHR46796">
    <property type="entry name" value="HTH-TYPE TRANSCRIPTIONAL ACTIVATOR RHAS-RELATED"/>
    <property type="match status" value="1"/>
</dbReference>
<organism evidence="5 6">
    <name type="scientific">Burkholderia territorii</name>
    <dbReference type="NCBI Taxonomy" id="1503055"/>
    <lineage>
        <taxon>Bacteria</taxon>
        <taxon>Pseudomonadati</taxon>
        <taxon>Pseudomonadota</taxon>
        <taxon>Betaproteobacteria</taxon>
        <taxon>Burkholderiales</taxon>
        <taxon>Burkholderiaceae</taxon>
        <taxon>Burkholderia</taxon>
        <taxon>Burkholderia cepacia complex</taxon>
    </lineage>
</organism>
<dbReference type="InterPro" id="IPR018060">
    <property type="entry name" value="HTH_AraC"/>
</dbReference>
<feature type="domain" description="HTH araC/xylS-type" evidence="4">
    <location>
        <begin position="1"/>
        <end position="46"/>
    </location>
</feature>
<keyword evidence="3" id="KW-0804">Transcription</keyword>
<dbReference type="EMBL" id="VZOL01000256">
    <property type="protein sequence ID" value="KAB0668048.1"/>
    <property type="molecule type" value="Genomic_DNA"/>
</dbReference>
<sequence length="50" mass="5453">RARLLLRTTALPLAQVAAECGYANAGHFSHRFRDAHGTTPNAYRRAMQGG</sequence>
<protein>
    <submittedName>
        <fullName evidence="5">Helix-turn-helix domain-containing protein</fullName>
    </submittedName>
</protein>
<dbReference type="PROSITE" id="PS01124">
    <property type="entry name" value="HTH_ARAC_FAMILY_2"/>
    <property type="match status" value="1"/>
</dbReference>
<comment type="caution">
    <text evidence="5">The sequence shown here is derived from an EMBL/GenBank/DDBJ whole genome shotgun (WGS) entry which is preliminary data.</text>
</comment>
<feature type="non-terminal residue" evidence="5">
    <location>
        <position position="1"/>
    </location>
</feature>
<dbReference type="PANTHER" id="PTHR46796:SF6">
    <property type="entry name" value="ARAC SUBFAMILY"/>
    <property type="match status" value="1"/>
</dbReference>
<evidence type="ECO:0000313" key="5">
    <source>
        <dbReference type="EMBL" id="KAB0668048.1"/>
    </source>
</evidence>
<keyword evidence="2" id="KW-0238">DNA-binding</keyword>
<dbReference type="Pfam" id="PF12833">
    <property type="entry name" value="HTH_18"/>
    <property type="match status" value="1"/>
</dbReference>
<reference evidence="5 6" key="1">
    <citation type="submission" date="2019-09" db="EMBL/GenBank/DDBJ databases">
        <title>Draft genome sequences of 48 bacterial type strains from the CCUG.</title>
        <authorList>
            <person name="Tunovic T."/>
            <person name="Pineiro-Iglesias B."/>
            <person name="Unosson C."/>
            <person name="Inganas E."/>
            <person name="Ohlen M."/>
            <person name="Cardew S."/>
            <person name="Jensie-Markopoulos S."/>
            <person name="Salva-Serra F."/>
            <person name="Jaen-Luchoro D."/>
            <person name="Karlsson R."/>
            <person name="Svensson-Stadler L."/>
            <person name="Chun J."/>
            <person name="Moore E."/>
        </authorList>
    </citation>
    <scope>NUCLEOTIDE SEQUENCE [LARGE SCALE GENOMIC DNA]</scope>
    <source>
        <strain evidence="5 6">CCUG 65687</strain>
    </source>
</reference>